<organism evidence="2 4">
    <name type="scientific">Legionella steigerwaltii</name>
    <dbReference type="NCBI Taxonomy" id="460"/>
    <lineage>
        <taxon>Bacteria</taxon>
        <taxon>Pseudomonadati</taxon>
        <taxon>Pseudomonadota</taxon>
        <taxon>Gammaproteobacteria</taxon>
        <taxon>Legionellales</taxon>
        <taxon>Legionellaceae</taxon>
        <taxon>Legionella</taxon>
    </lineage>
</organism>
<dbReference type="OrthoDB" id="5639139at2"/>
<evidence type="ECO:0000313" key="2">
    <source>
        <dbReference type="EMBL" id="STY22679.1"/>
    </source>
</evidence>
<evidence type="ECO:0000313" key="4">
    <source>
        <dbReference type="Proteomes" id="UP000255110"/>
    </source>
</evidence>
<dbReference type="Proteomes" id="UP000255110">
    <property type="component" value="Unassembled WGS sequence"/>
</dbReference>
<evidence type="ECO:0000313" key="3">
    <source>
        <dbReference type="Proteomes" id="UP000054820"/>
    </source>
</evidence>
<dbReference type="EMBL" id="UGOY01000001">
    <property type="protein sequence ID" value="STY22679.1"/>
    <property type="molecule type" value="Genomic_DNA"/>
</dbReference>
<dbReference type="STRING" id="460.Lstg_1823"/>
<accession>A0A378LAC5</accession>
<reference evidence="2 4" key="2">
    <citation type="submission" date="2018-06" db="EMBL/GenBank/DDBJ databases">
        <authorList>
            <consortium name="Pathogen Informatics"/>
            <person name="Doyle S."/>
        </authorList>
    </citation>
    <scope>NUCLEOTIDE SEQUENCE [LARGE SCALE GENOMIC DNA]</scope>
    <source>
        <strain evidence="2 4">NCTC11991</strain>
    </source>
</reference>
<reference evidence="1 3" key="1">
    <citation type="submission" date="2015-11" db="EMBL/GenBank/DDBJ databases">
        <title>Genomic analysis of 38 Legionella species identifies large and diverse effector repertoires.</title>
        <authorList>
            <person name="Burstein D."/>
            <person name="Amaro F."/>
            <person name="Zusman T."/>
            <person name="Lifshitz Z."/>
            <person name="Cohen O."/>
            <person name="Gilbert J.A."/>
            <person name="Pupko T."/>
            <person name="Shuman H.A."/>
            <person name="Segal G."/>
        </authorList>
    </citation>
    <scope>NUCLEOTIDE SEQUENCE [LARGE SCALE GENOMIC DNA]</scope>
    <source>
        <strain evidence="1 3">SC-18-C9</strain>
    </source>
</reference>
<gene>
    <name evidence="1" type="ORF">Lstg_1823</name>
    <name evidence="2" type="ORF">NCTC11991_01268</name>
</gene>
<dbReference type="AlphaFoldDB" id="A0A378LAC5"/>
<protein>
    <submittedName>
        <fullName evidence="2">Uncharacterized protein</fullName>
    </submittedName>
</protein>
<dbReference type="Proteomes" id="UP000054820">
    <property type="component" value="Unassembled WGS sequence"/>
</dbReference>
<evidence type="ECO:0000313" key="1">
    <source>
        <dbReference type="EMBL" id="KTD77466.1"/>
    </source>
</evidence>
<keyword evidence="3" id="KW-1185">Reference proteome</keyword>
<sequence length="64" mass="7414">MIIKFLATGLALAASVILTNIPNQPVCYKEYHEEKGWHMASKKCHIPPAKNWQEYYSGFYTQPR</sequence>
<name>A0A378LAC5_9GAMM</name>
<proteinExistence type="predicted"/>
<dbReference type="EMBL" id="LNYZ01000013">
    <property type="protein sequence ID" value="KTD77466.1"/>
    <property type="molecule type" value="Genomic_DNA"/>
</dbReference>